<evidence type="ECO:0000256" key="5">
    <source>
        <dbReference type="ARBA" id="ARBA00023458"/>
    </source>
</evidence>
<dbReference type="EMBL" id="JAUSTQ010000002">
    <property type="protein sequence ID" value="MDQ0158760.1"/>
    <property type="molecule type" value="Genomic_DNA"/>
</dbReference>
<dbReference type="Pfam" id="PF06723">
    <property type="entry name" value="MreB_Mbl"/>
    <property type="match status" value="1"/>
</dbReference>
<evidence type="ECO:0000313" key="7">
    <source>
        <dbReference type="EMBL" id="MDQ0158760.1"/>
    </source>
</evidence>
<keyword evidence="2 6" id="KW-0547">Nucleotide-binding</keyword>
<evidence type="ECO:0000313" key="8">
    <source>
        <dbReference type="Proteomes" id="UP001224359"/>
    </source>
</evidence>
<dbReference type="HAMAP" id="MF_02207">
    <property type="entry name" value="MreB"/>
    <property type="match status" value="1"/>
</dbReference>
<dbReference type="NCBIfam" id="TIGR00904">
    <property type="entry name" value="mreB"/>
    <property type="match status" value="1"/>
</dbReference>
<keyword evidence="4 6" id="KW-0133">Cell shape</keyword>
<gene>
    <name evidence="6" type="primary">mreB</name>
    <name evidence="7" type="ORF">J2S77_000716</name>
</gene>
<feature type="binding site" evidence="6">
    <location>
        <begin position="16"/>
        <end position="18"/>
    </location>
    <ligand>
        <name>ATP</name>
        <dbReference type="ChEBI" id="CHEBI:30616"/>
    </ligand>
</feature>
<organism evidence="7 8">
    <name type="scientific">Alkalibacillus salilacus</name>
    <dbReference type="NCBI Taxonomy" id="284582"/>
    <lineage>
        <taxon>Bacteria</taxon>
        <taxon>Bacillati</taxon>
        <taxon>Bacillota</taxon>
        <taxon>Bacilli</taxon>
        <taxon>Bacillales</taxon>
        <taxon>Bacillaceae</taxon>
        <taxon>Alkalibacillus</taxon>
    </lineage>
</organism>
<keyword evidence="3 6" id="KW-0067">ATP-binding</keyword>
<evidence type="ECO:0000256" key="1">
    <source>
        <dbReference type="ARBA" id="ARBA00022490"/>
    </source>
</evidence>
<evidence type="ECO:0000256" key="3">
    <source>
        <dbReference type="ARBA" id="ARBA00022840"/>
    </source>
</evidence>
<accession>A0ABT9VD67</accession>
<keyword evidence="1 6" id="KW-0963">Cytoplasm</keyword>
<comment type="subunit">
    <text evidence="6">Forms polymers.</text>
</comment>
<reference evidence="7 8" key="1">
    <citation type="submission" date="2023-07" db="EMBL/GenBank/DDBJ databases">
        <title>Genomic Encyclopedia of Type Strains, Phase IV (KMG-IV): sequencing the most valuable type-strain genomes for metagenomic binning, comparative biology and taxonomic classification.</title>
        <authorList>
            <person name="Goeker M."/>
        </authorList>
    </citation>
    <scope>NUCLEOTIDE SEQUENCE [LARGE SCALE GENOMIC DNA]</scope>
    <source>
        <strain evidence="7 8">DSM 16460</strain>
    </source>
</reference>
<dbReference type="InterPro" id="IPR043129">
    <property type="entry name" value="ATPase_NBD"/>
</dbReference>
<feature type="binding site" evidence="6">
    <location>
        <begin position="210"/>
        <end position="213"/>
    </location>
    <ligand>
        <name>ATP</name>
        <dbReference type="ChEBI" id="CHEBI:30616"/>
    </ligand>
</feature>
<comment type="function">
    <text evidence="6">Forms membrane-associated dynamic filaments that are essential for cell shape determination. Acts by regulating cell wall synthesis and cell elongation, and thus cell shape. A feedback loop between cell geometry and MreB localization may maintain elongated cell shape by targeting cell wall growth to regions of negative cell wall curvature.</text>
</comment>
<name>A0ABT9VD67_9BACI</name>
<feature type="binding site" evidence="6">
    <location>
        <begin position="290"/>
        <end position="293"/>
    </location>
    <ligand>
        <name>ATP</name>
        <dbReference type="ChEBI" id="CHEBI:30616"/>
    </ligand>
</feature>
<protein>
    <recommendedName>
        <fullName evidence="6">Cell shape-determining protein MreB</fullName>
    </recommendedName>
</protein>
<dbReference type="CDD" id="cd10225">
    <property type="entry name" value="ASKHA_NBD_MreB-like"/>
    <property type="match status" value="1"/>
</dbReference>
<dbReference type="PANTHER" id="PTHR42749">
    <property type="entry name" value="CELL SHAPE-DETERMINING PROTEIN MREB"/>
    <property type="match status" value="1"/>
</dbReference>
<keyword evidence="8" id="KW-1185">Reference proteome</keyword>
<dbReference type="Gene3D" id="3.30.420.40">
    <property type="match status" value="3"/>
</dbReference>
<proteinExistence type="inferred from homology"/>
<dbReference type="InterPro" id="IPR056546">
    <property type="entry name" value="MreB_MamK-like"/>
</dbReference>
<evidence type="ECO:0000256" key="6">
    <source>
        <dbReference type="HAMAP-Rule" id="MF_02207"/>
    </source>
</evidence>
<dbReference type="NCBIfam" id="NF010539">
    <property type="entry name" value="PRK13927.1"/>
    <property type="match status" value="1"/>
</dbReference>
<dbReference type="SUPFAM" id="SSF53067">
    <property type="entry name" value="Actin-like ATPase domain"/>
    <property type="match status" value="2"/>
</dbReference>
<dbReference type="Proteomes" id="UP001224359">
    <property type="component" value="Unassembled WGS sequence"/>
</dbReference>
<sequence>MGTTLFNREIAIDLGTANTLVYIKGKGIVLNEPTVVARQMPSNEIIAVGNEAKSMIGRSPRDIEIIRPLKEGVIADFEITAQMIQSFIGRVYNMETIWSRKPYIIICVPSGATKVEKRAVLDAAKQAGAKEVYIISEPFAAAIGAGLPVWEPTGNMIVDIGGGTTEVAIISLGGIVSSQSIRVAGDYLNEEIQGYIRLTYSLAIGNSTAEKLKIDLASAKMDDNRGKMVVKGRDLITGLPETVTVTRGEIMSVIEKTAQQIVSTVIDTLATAPPEISNDIMSRGIILTGGGALLDGLANMIKKEVDLPVFITEDPMTSVVKGTGEAIKHIDYIRSTTNIAAENT</sequence>
<comment type="similarity">
    <text evidence="5 6">Belongs to the FtsA/MreB family.</text>
</comment>
<comment type="subcellular location">
    <subcellularLocation>
        <location evidence="6">Cytoplasm</location>
    </subcellularLocation>
    <text evidence="6">Membrane-associated.</text>
</comment>
<comment type="caution">
    <text evidence="7">The sequence shown here is derived from an EMBL/GenBank/DDBJ whole genome shotgun (WGS) entry which is preliminary data.</text>
</comment>
<dbReference type="InterPro" id="IPR004753">
    <property type="entry name" value="MreB"/>
</dbReference>
<evidence type="ECO:0000256" key="4">
    <source>
        <dbReference type="ARBA" id="ARBA00022960"/>
    </source>
</evidence>
<feature type="binding site" evidence="6">
    <location>
        <begin position="162"/>
        <end position="164"/>
    </location>
    <ligand>
        <name>ATP</name>
        <dbReference type="ChEBI" id="CHEBI:30616"/>
    </ligand>
</feature>
<dbReference type="PRINTS" id="PR01652">
    <property type="entry name" value="SHAPEPROTEIN"/>
</dbReference>
<dbReference type="RefSeq" id="WP_306974701.1">
    <property type="nucleotide sequence ID" value="NZ_JAUSTQ010000002.1"/>
</dbReference>
<evidence type="ECO:0000256" key="2">
    <source>
        <dbReference type="ARBA" id="ARBA00022741"/>
    </source>
</evidence>
<dbReference type="PANTHER" id="PTHR42749:SF1">
    <property type="entry name" value="CELL SHAPE-DETERMINING PROTEIN MREB"/>
    <property type="match status" value="1"/>
</dbReference>